<evidence type="ECO:0000313" key="3">
    <source>
        <dbReference type="EMBL" id="GGY82727.1"/>
    </source>
</evidence>
<dbReference type="PANTHER" id="PTHR33219:SF14">
    <property type="entry name" value="PROTEIN COFACTOR ASSEMBLY OF COMPLEX C SUBUNIT B CCB3, CHLOROPLASTIC-RELATED"/>
    <property type="match status" value="1"/>
</dbReference>
<accession>A0ABQ3BAD0</accession>
<comment type="caution">
    <text evidence="3">The sequence shown here is derived from an EMBL/GenBank/DDBJ whole genome shotgun (WGS) entry which is preliminary data.</text>
</comment>
<evidence type="ECO:0000256" key="2">
    <source>
        <dbReference type="SAM" id="Phobius"/>
    </source>
</evidence>
<sequence>MQTLAQIAIYIISTLGTLYVSLVLLRFLAQLVRADYYNPLSKALVKYTNPLLIPLRKIIPGFFGIDWAALILALILEAILMQIVLLIASYGIVNPALLFIWSVVALLGLLVTFYYWGTIIMIIASWIAPHNHNPALRLLQQIIDPVMAPFRKILPPLGVLDLSPIIFFMVLHIIRSFVLPALAQATGMIPGLGFGF</sequence>
<dbReference type="Proteomes" id="UP000619761">
    <property type="component" value="Unassembled WGS sequence"/>
</dbReference>
<evidence type="ECO:0000256" key="1">
    <source>
        <dbReference type="ARBA" id="ARBA00010894"/>
    </source>
</evidence>
<protein>
    <recommendedName>
        <fullName evidence="5">YggT family protein</fullName>
    </recommendedName>
</protein>
<dbReference type="RefSeq" id="WP_189419986.1">
    <property type="nucleotide sequence ID" value="NZ_BMYZ01000003.1"/>
</dbReference>
<feature type="transmembrane region" description="Helical" evidence="2">
    <location>
        <begin position="153"/>
        <end position="174"/>
    </location>
</feature>
<keyword evidence="2" id="KW-0812">Transmembrane</keyword>
<dbReference type="EMBL" id="BMYZ01000003">
    <property type="protein sequence ID" value="GGY82727.1"/>
    <property type="molecule type" value="Genomic_DNA"/>
</dbReference>
<evidence type="ECO:0008006" key="5">
    <source>
        <dbReference type="Google" id="ProtNLM"/>
    </source>
</evidence>
<keyword evidence="2" id="KW-0472">Membrane</keyword>
<name>A0ABQ3BAD0_9GAMM</name>
<dbReference type="PANTHER" id="PTHR33219">
    <property type="entry name" value="YLMG HOMOLOG PROTEIN 2, CHLOROPLASTIC"/>
    <property type="match status" value="1"/>
</dbReference>
<evidence type="ECO:0000313" key="4">
    <source>
        <dbReference type="Proteomes" id="UP000619761"/>
    </source>
</evidence>
<feature type="transmembrane region" description="Helical" evidence="2">
    <location>
        <begin position="113"/>
        <end position="132"/>
    </location>
</feature>
<reference evidence="4" key="1">
    <citation type="journal article" date="2019" name="Int. J. Syst. Evol. Microbiol.">
        <title>The Global Catalogue of Microorganisms (GCM) 10K type strain sequencing project: providing services to taxonomists for standard genome sequencing and annotation.</title>
        <authorList>
            <consortium name="The Broad Institute Genomics Platform"/>
            <consortium name="The Broad Institute Genome Sequencing Center for Infectious Disease"/>
            <person name="Wu L."/>
            <person name="Ma J."/>
        </authorList>
    </citation>
    <scope>NUCLEOTIDE SEQUENCE [LARGE SCALE GENOMIC DNA]</scope>
    <source>
        <strain evidence="4">KCTC 32239</strain>
    </source>
</reference>
<feature type="transmembrane region" description="Helical" evidence="2">
    <location>
        <begin position="7"/>
        <end position="29"/>
    </location>
</feature>
<dbReference type="InterPro" id="IPR003425">
    <property type="entry name" value="CCB3/YggT"/>
</dbReference>
<proteinExistence type="inferred from homology"/>
<organism evidence="3 4">
    <name type="scientific">Cellvibrio zantedeschiae</name>
    <dbReference type="NCBI Taxonomy" id="1237077"/>
    <lineage>
        <taxon>Bacteria</taxon>
        <taxon>Pseudomonadati</taxon>
        <taxon>Pseudomonadota</taxon>
        <taxon>Gammaproteobacteria</taxon>
        <taxon>Cellvibrionales</taxon>
        <taxon>Cellvibrionaceae</taxon>
        <taxon>Cellvibrio</taxon>
    </lineage>
</organism>
<gene>
    <name evidence="3" type="ORF">GCM10011613_29460</name>
</gene>
<dbReference type="Pfam" id="PF02325">
    <property type="entry name" value="CCB3_YggT"/>
    <property type="match status" value="2"/>
</dbReference>
<keyword evidence="4" id="KW-1185">Reference proteome</keyword>
<keyword evidence="2" id="KW-1133">Transmembrane helix</keyword>
<comment type="similarity">
    <text evidence="1">Belongs to the YggT family.</text>
</comment>